<dbReference type="EMBL" id="FNEN01000007">
    <property type="protein sequence ID" value="SDI86212.1"/>
    <property type="molecule type" value="Genomic_DNA"/>
</dbReference>
<dbReference type="OrthoDB" id="9880788at2"/>
<organism evidence="2 3">
    <name type="scientific">Natribacillus halophilus</name>
    <dbReference type="NCBI Taxonomy" id="549003"/>
    <lineage>
        <taxon>Bacteria</taxon>
        <taxon>Bacillati</taxon>
        <taxon>Bacillota</taxon>
        <taxon>Bacilli</taxon>
        <taxon>Bacillales</taxon>
        <taxon>Bacillaceae</taxon>
        <taxon>Natribacillus</taxon>
    </lineage>
</organism>
<feature type="region of interest" description="Disordered" evidence="1">
    <location>
        <begin position="1"/>
        <end position="62"/>
    </location>
</feature>
<name>A0A1G8P145_9BACI</name>
<dbReference type="Proteomes" id="UP000198853">
    <property type="component" value="Unassembled WGS sequence"/>
</dbReference>
<sequence length="62" mass="7399">MRRSRKEKDRLRVQGEAKVKFKPADNDLEEDARNDPVPDEEVKKNEREEKDKRKSKDDSISE</sequence>
<reference evidence="2 3" key="1">
    <citation type="submission" date="2016-10" db="EMBL/GenBank/DDBJ databases">
        <authorList>
            <person name="de Groot N.N."/>
        </authorList>
    </citation>
    <scope>NUCLEOTIDE SEQUENCE [LARGE SCALE GENOMIC DNA]</scope>
    <source>
        <strain evidence="2 3">DSM 21771</strain>
    </source>
</reference>
<dbReference type="AlphaFoldDB" id="A0A1G8P145"/>
<proteinExistence type="predicted"/>
<dbReference type="RefSeq" id="WP_090398431.1">
    <property type="nucleotide sequence ID" value="NZ_FNEN01000007.1"/>
</dbReference>
<evidence type="ECO:0000256" key="1">
    <source>
        <dbReference type="SAM" id="MobiDB-lite"/>
    </source>
</evidence>
<accession>A0A1G8P145</accession>
<evidence type="ECO:0000313" key="3">
    <source>
        <dbReference type="Proteomes" id="UP000198853"/>
    </source>
</evidence>
<evidence type="ECO:0000313" key="2">
    <source>
        <dbReference type="EMBL" id="SDI86212.1"/>
    </source>
</evidence>
<keyword evidence="3" id="KW-1185">Reference proteome</keyword>
<gene>
    <name evidence="2" type="ORF">SAMN04488123_107143</name>
</gene>
<protein>
    <submittedName>
        <fullName evidence="2">Uncharacterized protein</fullName>
    </submittedName>
</protein>